<evidence type="ECO:0000256" key="1">
    <source>
        <dbReference type="ARBA" id="ARBA00022614"/>
    </source>
</evidence>
<feature type="domain" description="Disease resistance protein At4g27190-like leucine-rich repeats" evidence="6">
    <location>
        <begin position="784"/>
        <end position="887"/>
    </location>
</feature>
<feature type="domain" description="Disease resistance R13L4/SHOC-2-like LRR" evidence="7">
    <location>
        <begin position="521"/>
        <end position="726"/>
    </location>
</feature>
<evidence type="ECO:0000256" key="5">
    <source>
        <dbReference type="SAM" id="MobiDB-lite"/>
    </source>
</evidence>
<dbReference type="Proteomes" id="UP001359559">
    <property type="component" value="Unassembled WGS sequence"/>
</dbReference>
<dbReference type="SUPFAM" id="SSF52540">
    <property type="entry name" value="P-loop containing nucleoside triphosphate hydrolases"/>
    <property type="match status" value="1"/>
</dbReference>
<evidence type="ECO:0000256" key="3">
    <source>
        <dbReference type="ARBA" id="ARBA00022741"/>
    </source>
</evidence>
<comment type="caution">
    <text evidence="8">The sequence shown here is derived from an EMBL/GenBank/DDBJ whole genome shotgun (WGS) entry which is preliminary data.</text>
</comment>
<name>A0AAN9PZY4_CLITE</name>
<keyword evidence="2" id="KW-0677">Repeat</keyword>
<evidence type="ECO:0000256" key="2">
    <source>
        <dbReference type="ARBA" id="ARBA00022737"/>
    </source>
</evidence>
<dbReference type="PANTHER" id="PTHR33463">
    <property type="entry name" value="NB-ARC DOMAIN-CONTAINING PROTEIN-RELATED"/>
    <property type="match status" value="1"/>
</dbReference>
<keyword evidence="1" id="KW-0433">Leucine-rich repeat</keyword>
<evidence type="ECO:0000313" key="9">
    <source>
        <dbReference type="Proteomes" id="UP001359559"/>
    </source>
</evidence>
<dbReference type="SMART" id="SM00369">
    <property type="entry name" value="LRR_TYP"/>
    <property type="match status" value="2"/>
</dbReference>
<dbReference type="InterPro" id="IPR032675">
    <property type="entry name" value="LRR_dom_sf"/>
</dbReference>
<dbReference type="GO" id="GO:0043531">
    <property type="term" value="F:ADP binding"/>
    <property type="evidence" value="ECO:0007669"/>
    <property type="project" value="InterPro"/>
</dbReference>
<dbReference type="InterPro" id="IPR055414">
    <property type="entry name" value="LRR_R13L4/SHOC2-like"/>
</dbReference>
<protein>
    <recommendedName>
        <fullName evidence="10">NB-ARC domain-containing protein</fullName>
    </recommendedName>
</protein>
<accession>A0AAN9PZY4</accession>
<keyword evidence="4" id="KW-0611">Plant defense</keyword>
<dbReference type="PANTHER" id="PTHR33463:SF179">
    <property type="entry name" value="NB-ARC DOMAIN-CONTAINING PROTEIN"/>
    <property type="match status" value="1"/>
</dbReference>
<dbReference type="InterPro" id="IPR042197">
    <property type="entry name" value="Apaf_helical"/>
</dbReference>
<evidence type="ECO:0000313" key="8">
    <source>
        <dbReference type="EMBL" id="KAK7318905.1"/>
    </source>
</evidence>
<dbReference type="SUPFAM" id="SSF52058">
    <property type="entry name" value="L domain-like"/>
    <property type="match status" value="1"/>
</dbReference>
<gene>
    <name evidence="8" type="ORF">RJT34_03612</name>
</gene>
<organism evidence="8 9">
    <name type="scientific">Clitoria ternatea</name>
    <name type="common">Butterfly pea</name>
    <dbReference type="NCBI Taxonomy" id="43366"/>
    <lineage>
        <taxon>Eukaryota</taxon>
        <taxon>Viridiplantae</taxon>
        <taxon>Streptophyta</taxon>
        <taxon>Embryophyta</taxon>
        <taxon>Tracheophyta</taxon>
        <taxon>Spermatophyta</taxon>
        <taxon>Magnoliopsida</taxon>
        <taxon>eudicotyledons</taxon>
        <taxon>Gunneridae</taxon>
        <taxon>Pentapetalae</taxon>
        <taxon>rosids</taxon>
        <taxon>fabids</taxon>
        <taxon>Fabales</taxon>
        <taxon>Fabaceae</taxon>
        <taxon>Papilionoideae</taxon>
        <taxon>50 kb inversion clade</taxon>
        <taxon>NPAAA clade</taxon>
        <taxon>indigoferoid/millettioid clade</taxon>
        <taxon>Phaseoleae</taxon>
        <taxon>Clitoria</taxon>
    </lineage>
</organism>
<dbReference type="Pfam" id="PF23598">
    <property type="entry name" value="LRR_14"/>
    <property type="match status" value="1"/>
</dbReference>
<dbReference type="InterPro" id="IPR057135">
    <property type="entry name" value="At4g27190-like_LRR"/>
</dbReference>
<evidence type="ECO:0000256" key="4">
    <source>
        <dbReference type="ARBA" id="ARBA00022821"/>
    </source>
</evidence>
<dbReference type="InterPro" id="IPR050905">
    <property type="entry name" value="Plant_NBS-LRR"/>
</dbReference>
<dbReference type="InterPro" id="IPR003591">
    <property type="entry name" value="Leu-rich_rpt_typical-subtyp"/>
</dbReference>
<dbReference type="InterPro" id="IPR027417">
    <property type="entry name" value="P-loop_NTPase"/>
</dbReference>
<dbReference type="EMBL" id="JAYKXN010000001">
    <property type="protein sequence ID" value="KAK7318905.1"/>
    <property type="molecule type" value="Genomic_DNA"/>
</dbReference>
<reference evidence="8 9" key="1">
    <citation type="submission" date="2024-01" db="EMBL/GenBank/DDBJ databases">
        <title>The genomes of 5 underutilized Papilionoideae crops provide insights into root nodulation and disease resistance.</title>
        <authorList>
            <person name="Yuan L."/>
        </authorList>
    </citation>
    <scope>NUCLEOTIDE SEQUENCE [LARGE SCALE GENOMIC DNA]</scope>
    <source>
        <strain evidence="8">LY-2023</strain>
        <tissue evidence="8">Leaf</tissue>
    </source>
</reference>
<evidence type="ECO:0000259" key="7">
    <source>
        <dbReference type="Pfam" id="PF23598"/>
    </source>
</evidence>
<dbReference type="GO" id="GO:0006952">
    <property type="term" value="P:defense response"/>
    <property type="evidence" value="ECO:0007669"/>
    <property type="project" value="UniProtKB-KW"/>
</dbReference>
<dbReference type="Pfam" id="PF23247">
    <property type="entry name" value="LRR_RPS2"/>
    <property type="match status" value="1"/>
</dbReference>
<evidence type="ECO:0008006" key="10">
    <source>
        <dbReference type="Google" id="ProtNLM"/>
    </source>
</evidence>
<keyword evidence="9" id="KW-1185">Reference proteome</keyword>
<dbReference type="GO" id="GO:0005524">
    <property type="term" value="F:ATP binding"/>
    <property type="evidence" value="ECO:0007669"/>
    <property type="project" value="UniProtKB-KW"/>
</dbReference>
<feature type="region of interest" description="Disordered" evidence="5">
    <location>
        <begin position="1007"/>
        <end position="1040"/>
    </location>
</feature>
<dbReference type="Gene3D" id="3.80.10.10">
    <property type="entry name" value="Ribonuclease Inhibitor"/>
    <property type="match status" value="2"/>
</dbReference>
<keyword evidence="3" id="KW-0547">Nucleotide-binding</keyword>
<dbReference type="AlphaFoldDB" id="A0AAN9PZY4"/>
<evidence type="ECO:0000259" key="6">
    <source>
        <dbReference type="Pfam" id="PF23247"/>
    </source>
</evidence>
<sequence>MDPNWWNELNFHTRETVGTSTAADEFSYKEELLSLMRTRDFISLLLTYPVKLEEESILQAWTNAFAEWKAQLLANDDRARVVDKLWLVQTRKALQCIEGLVPVEITSSVERGGRFISNHKYVIPEAILDLSIDLALEQLFQTLFSQDDYAHNIHYVRLSTRNSVEKISVVTKIKAALEDKHVFGIDKDFLRALWIDASKYESDIEARVQEEINQMMAGVVTEVDGRLHIEKEMANYNLVIVVDGGSDKKLDPRKVCFPTQIVVFITTESSTKEDEDNEFTITTAMDLNIRTQDHLLPWEIFCNYAGRSIVALSRTIQRIAVQIVEECRGHLLAIVIVAKSLKNVQDIKQWEVALNKLRNKNSSYDCVYEESDRSGIRRVMVSAFLNFVWEVINKIQKLCLELCLFIHNIKIGVLGETLMFNWINTDSAHTLDTSRSLFTFDSDDIDSKYTRAAAESDIRELLDRSVLLRCENSCCRLPVEVYCITKLVHTLNPSIIKYGSLGLREAPYIGQWRDLVRMELMDNKICELPQLPDCPNLKVLLLQGNVDLMDIPDSFFDLMLMLQCLDLSYTSIRDLPSSISKLIKLKRFYLRGCDLFMELPPQIGQLKNLEELDLDGTLITHLPEETRELINLQSLTVCFDYEPEYGKNDKQNFNSTIIPQGVISRLTQLNYLSVNVDPEDERWKENVSSILMEIFGLERLETLSIYVPKVELLELIPPRKSLNFRLVAGHHMQRFISRVTPDVEKKFKRCDRSIKFVNGVNVPIGMKINLGHFRAFYLDRHMTIKSLSDFELKNFHWLQSCILAECNEMETIVKSSSSRDKYALVHLESLIVFYMKNLRSIWEGPYPPFFLCLKSIALHTCPMLTTIFTLGSLKNLSLLEELIVEDCPKVTTLVSRDSSEWEINSTFLPRLRVILLLYLPQLVNIFNGLHVGEGLRQMGFYYCPKLQSLSKSDLSSKSLRVIRGESKWWEKLQWNATDWGDAGRPNFLDLIFSPINEEVDIMTQLAPHQNEDKLDSKRKRSAPLQGPRPPVIKLSKESGKSRKPWKATEIIYHGDDLRSDFRCMVQRLTGLSSDKVMVGNKFVGDDMTHMLETSTLEEHVDEMIVEND</sequence>
<proteinExistence type="predicted"/>
<dbReference type="Gene3D" id="1.10.8.430">
    <property type="entry name" value="Helical domain of apoptotic protease-activating factors"/>
    <property type="match status" value="1"/>
</dbReference>